<dbReference type="Pfam" id="PF12472">
    <property type="entry name" value="DUF3693"/>
    <property type="match status" value="1"/>
</dbReference>
<accession>Q8P909</accession>
<organism evidence="1 2">
    <name type="scientific">Xanthomonas campestris pv. campestris (strain ATCC 33913 / DSM 3586 / NCPPB 528 / LMG 568 / P 25)</name>
    <dbReference type="NCBI Taxonomy" id="190485"/>
    <lineage>
        <taxon>Bacteria</taxon>
        <taxon>Pseudomonadati</taxon>
        <taxon>Pseudomonadota</taxon>
        <taxon>Gammaproteobacteria</taxon>
        <taxon>Lysobacterales</taxon>
        <taxon>Lysobacteraceae</taxon>
        <taxon>Xanthomonas</taxon>
    </lineage>
</organism>
<dbReference type="InterPro" id="IPR021096">
    <property type="entry name" value="Vibrio_phage_VSK_Orf152"/>
</dbReference>
<dbReference type="AlphaFoldDB" id="Q8P909"/>
<dbReference type="DNASU" id="1000638"/>
<reference evidence="1 2" key="1">
    <citation type="journal article" date="2002" name="Nature">
        <title>Comparison of the genomes of two Xanthomonas pathogens with differing host specificities.</title>
        <authorList>
            <person name="da Silva A.C."/>
            <person name="Ferro J.A."/>
            <person name="Reinach F.C."/>
            <person name="Farah C.S."/>
            <person name="Furlan L.R."/>
            <person name="Quaggio R.B."/>
            <person name="Monteiro-Vitorello C.B."/>
            <person name="Van Sluys M.A."/>
            <person name="Almeida N.F."/>
            <person name="Alves L.M."/>
            <person name="do Amaral A.M."/>
            <person name="Bertolini M.C."/>
            <person name="Camargo L.E."/>
            <person name="Camarotte G."/>
            <person name="Cannavan F."/>
            <person name="Cardozo J."/>
            <person name="Chambergo F."/>
            <person name="Ciapina L.P."/>
            <person name="Cicarelli R.M."/>
            <person name="Coutinho L.L."/>
            <person name="Cursino-Santos J.R."/>
            <person name="El-Dorry H."/>
            <person name="Faria J.B."/>
            <person name="Ferreira A.J."/>
            <person name="Ferreira R.C."/>
            <person name="Ferro M.I."/>
            <person name="Formighieri E.F."/>
            <person name="Franco M.C."/>
            <person name="Greggio C.C."/>
            <person name="Gruber A."/>
            <person name="Katsuyama A.M."/>
            <person name="Kishi L.T."/>
            <person name="Leite R.P."/>
            <person name="Lemos E.G."/>
            <person name="Lemos M.V."/>
            <person name="Locali E.C."/>
            <person name="Machado M.A."/>
            <person name="Madeira A.M."/>
            <person name="Martinez-Rossi N.M."/>
            <person name="Martins E.C."/>
            <person name="Meidanis J."/>
            <person name="Menck C.F."/>
            <person name="Miyaki C.Y."/>
            <person name="Moon D.H."/>
            <person name="Moreira L.M."/>
            <person name="Novo M.T."/>
            <person name="Okura V.K."/>
            <person name="Oliveira M.C."/>
            <person name="Oliveira V.R."/>
            <person name="Pereira H.A."/>
            <person name="Rossi A."/>
            <person name="Sena J.A."/>
            <person name="Silva C."/>
            <person name="de Souza R.F."/>
            <person name="Spinola L.A."/>
            <person name="Takita M.A."/>
            <person name="Tamura R.E."/>
            <person name="Teixeira E.C."/>
            <person name="Tezza R.I."/>
            <person name="Trindade dos Santos M."/>
            <person name="Truffi D."/>
            <person name="Tsai S.M."/>
            <person name="White F.F."/>
            <person name="Setubal J.C."/>
            <person name="Kitajima J.P."/>
        </authorList>
    </citation>
    <scope>NUCLEOTIDE SEQUENCE [LARGE SCALE GENOMIC DNA]</scope>
    <source>
        <strain evidence="2">ATCC 33913 / DSM 3586 / NCPPB 528 / LMG 568 / P 25</strain>
    </source>
</reference>
<dbReference type="EnsemblBacteria" id="AAM41346">
    <property type="protein sequence ID" value="AAM41346"/>
    <property type="gene ID" value="XCC2057"/>
</dbReference>
<dbReference type="OrthoDB" id="6054103at2"/>
<protein>
    <submittedName>
        <fullName evidence="1">Phage-related protein</fullName>
    </submittedName>
</protein>
<dbReference type="EMBL" id="AE008922">
    <property type="protein sequence ID" value="AAM41346.1"/>
    <property type="molecule type" value="Genomic_DNA"/>
</dbReference>
<name>Q8P909_XANCP</name>
<dbReference type="HOGENOM" id="CLU_120040_0_0_6"/>
<dbReference type="Proteomes" id="UP000001010">
    <property type="component" value="Chromosome"/>
</dbReference>
<keyword evidence="2" id="KW-1185">Reference proteome</keyword>
<proteinExistence type="predicted"/>
<evidence type="ECO:0000313" key="2">
    <source>
        <dbReference type="Proteomes" id="UP000001010"/>
    </source>
</evidence>
<dbReference type="SMR" id="Q8P909"/>
<dbReference type="PATRIC" id="fig|190485.4.peg.2204"/>
<dbReference type="STRING" id="190485.XCC2057"/>
<sequence>MVHKDDTSECNLIGPHLVNHEDTMAAVDELLDKVKESCSLPSDMALATKMGIQRQLLSKARMGDKPLSDERIAQLCAMAKLDGGSWMARIHAERAGTPAERALWRSVLDRLSAAAAVVALVVLAVHTGAHEGLLTALSPLALTAPSIHYAKWRIGRHDREFVWSAFGSSLACQTTPLAKRNSQH</sequence>
<evidence type="ECO:0000313" key="1">
    <source>
        <dbReference type="EMBL" id="AAM41346.1"/>
    </source>
</evidence>
<dbReference type="KEGG" id="xcc:XCC2057"/>
<gene>
    <name evidence="1" type="ordered locus">XCC2057</name>
</gene>